<evidence type="ECO:0000259" key="1">
    <source>
        <dbReference type="Pfam" id="PF13358"/>
    </source>
</evidence>
<sequence>MDKFLYIDILRQTLLPFILRKYPDGHRFMADNDPKHTSKLVLSFLEKNNVNWWRTPTKCPDVNPIENLWHELKNVNCAWAHIDERQKYNNYTIR</sequence>
<dbReference type="Gene3D" id="3.30.420.10">
    <property type="entry name" value="Ribonuclease H-like superfamily/Ribonuclease H"/>
    <property type="match status" value="1"/>
</dbReference>
<reference evidence="2" key="1">
    <citation type="submission" date="2017-05" db="UniProtKB">
        <authorList>
            <consortium name="EnsemblMetazoa"/>
        </authorList>
    </citation>
    <scope>IDENTIFICATION</scope>
</reference>
<dbReference type="AlphaFoldDB" id="A0A1X7U5S3"/>
<dbReference type="EnsemblMetazoa" id="Aqu2.1.23100_001">
    <property type="protein sequence ID" value="Aqu2.1.23100_001"/>
    <property type="gene ID" value="Aqu2.1.23100"/>
</dbReference>
<accession>A0A1X7U5S3</accession>
<evidence type="ECO:0000313" key="2">
    <source>
        <dbReference type="EnsemblMetazoa" id="Aqu2.1.23100_001"/>
    </source>
</evidence>
<dbReference type="Pfam" id="PF13358">
    <property type="entry name" value="DDE_3"/>
    <property type="match status" value="1"/>
</dbReference>
<feature type="domain" description="Tc1-like transposase DDE" evidence="1">
    <location>
        <begin position="15"/>
        <end position="74"/>
    </location>
</feature>
<protein>
    <recommendedName>
        <fullName evidence="1">Tc1-like transposase DDE domain-containing protein</fullName>
    </recommendedName>
</protein>
<dbReference type="InterPro" id="IPR036397">
    <property type="entry name" value="RNaseH_sf"/>
</dbReference>
<name>A0A1X7U5S3_AMPQE</name>
<dbReference type="InterPro" id="IPR038717">
    <property type="entry name" value="Tc1-like_DDE_dom"/>
</dbReference>
<dbReference type="InterPro" id="IPR012337">
    <property type="entry name" value="RNaseH-like_sf"/>
</dbReference>
<dbReference type="GO" id="GO:0003676">
    <property type="term" value="F:nucleic acid binding"/>
    <property type="evidence" value="ECO:0007669"/>
    <property type="project" value="InterPro"/>
</dbReference>
<organism evidence="2">
    <name type="scientific">Amphimedon queenslandica</name>
    <name type="common">Sponge</name>
    <dbReference type="NCBI Taxonomy" id="400682"/>
    <lineage>
        <taxon>Eukaryota</taxon>
        <taxon>Metazoa</taxon>
        <taxon>Porifera</taxon>
        <taxon>Demospongiae</taxon>
        <taxon>Heteroscleromorpha</taxon>
        <taxon>Haplosclerida</taxon>
        <taxon>Niphatidae</taxon>
        <taxon>Amphimedon</taxon>
    </lineage>
</organism>
<dbReference type="SUPFAM" id="SSF53098">
    <property type="entry name" value="Ribonuclease H-like"/>
    <property type="match status" value="1"/>
</dbReference>
<proteinExistence type="predicted"/>
<dbReference type="InParanoid" id="A0A1X7U5S3"/>